<keyword evidence="1" id="KW-0489">Methyltransferase</keyword>
<evidence type="ECO:0000313" key="2">
    <source>
        <dbReference type="Proteomes" id="UP000294744"/>
    </source>
</evidence>
<dbReference type="EMBL" id="SMKV01000017">
    <property type="protein sequence ID" value="TDC91640.1"/>
    <property type="molecule type" value="Genomic_DNA"/>
</dbReference>
<dbReference type="Proteomes" id="UP000294744">
    <property type="component" value="Unassembled WGS sequence"/>
</dbReference>
<protein>
    <submittedName>
        <fullName evidence="1">SAM-dependent methyltransferase</fullName>
    </submittedName>
</protein>
<dbReference type="GO" id="GO:0032259">
    <property type="term" value="P:methylation"/>
    <property type="evidence" value="ECO:0007669"/>
    <property type="project" value="UniProtKB-KW"/>
</dbReference>
<dbReference type="OrthoDB" id="5175904at2"/>
<dbReference type="Pfam" id="PF04672">
    <property type="entry name" value="Methyltransf_19"/>
    <property type="match status" value="1"/>
</dbReference>
<keyword evidence="1" id="KW-0808">Transferase</keyword>
<dbReference type="RefSeq" id="WP_132624012.1">
    <property type="nucleotide sequence ID" value="NZ_SMKV01000017.1"/>
</dbReference>
<keyword evidence="2" id="KW-1185">Reference proteome</keyword>
<name>A0A4R4UJ92_9PSEU</name>
<accession>A0A4R4UJ92</accession>
<comment type="caution">
    <text evidence="1">The sequence shown here is derived from an EMBL/GenBank/DDBJ whole genome shotgun (WGS) entry which is preliminary data.</text>
</comment>
<proteinExistence type="predicted"/>
<dbReference type="GO" id="GO:0008168">
    <property type="term" value="F:methyltransferase activity"/>
    <property type="evidence" value="ECO:0007669"/>
    <property type="project" value="UniProtKB-KW"/>
</dbReference>
<reference evidence="1 2" key="1">
    <citation type="submission" date="2019-03" db="EMBL/GenBank/DDBJ databases">
        <title>Draft genome sequences of novel Actinobacteria.</title>
        <authorList>
            <person name="Sahin N."/>
            <person name="Ay H."/>
            <person name="Saygin H."/>
        </authorList>
    </citation>
    <scope>NUCLEOTIDE SEQUENCE [LARGE SCALE GENOMIC DNA]</scope>
    <source>
        <strain evidence="1 2">16K404</strain>
    </source>
</reference>
<dbReference type="AlphaFoldDB" id="A0A4R4UJ92"/>
<dbReference type="InterPro" id="IPR006764">
    <property type="entry name" value="SAM_dep_MeTrfase_SAV2177_type"/>
</dbReference>
<dbReference type="PIRSF" id="PIRSF017393">
    <property type="entry name" value="MTase_SAV2177"/>
    <property type="match status" value="1"/>
</dbReference>
<dbReference type="InterPro" id="IPR029063">
    <property type="entry name" value="SAM-dependent_MTases_sf"/>
</dbReference>
<evidence type="ECO:0000313" key="1">
    <source>
        <dbReference type="EMBL" id="TDC91640.1"/>
    </source>
</evidence>
<organism evidence="1 2">
    <name type="scientific">Saccharopolyspora aridisoli</name>
    <dbReference type="NCBI Taxonomy" id="2530385"/>
    <lineage>
        <taxon>Bacteria</taxon>
        <taxon>Bacillati</taxon>
        <taxon>Actinomycetota</taxon>
        <taxon>Actinomycetes</taxon>
        <taxon>Pseudonocardiales</taxon>
        <taxon>Pseudonocardiaceae</taxon>
        <taxon>Saccharopolyspora</taxon>
    </lineage>
</organism>
<sequence length="267" mass="28970">MSDWTAGAPLRGVNTTVAHNARVWNHWLGGKDNYDVDREVGDHIQGMFPLIADVARADRAFLERAVVHLAGEAGIRQYLDIGTGLPSANNTHQVAQRIASDSHIVYVDNDPLVLTHARALLTSSALGRTDYIEADARHPGEILRAASRTLSFERPVAVMLLGILNFIPDTAQATDIVRQLVEAIPSGSYVVISHPTTELDGEANREAMAFWNDNATPPITARGGDEIAAFVDGLEVIEPGIVSCVRWRNPDASEPSVPQYGLIARKP</sequence>
<dbReference type="SUPFAM" id="SSF53335">
    <property type="entry name" value="S-adenosyl-L-methionine-dependent methyltransferases"/>
    <property type="match status" value="1"/>
</dbReference>
<gene>
    <name evidence="1" type="ORF">E1161_15560</name>
</gene>
<dbReference type="Gene3D" id="3.40.50.150">
    <property type="entry name" value="Vaccinia Virus protein VP39"/>
    <property type="match status" value="1"/>
</dbReference>